<feature type="compositionally biased region" description="Polar residues" evidence="1">
    <location>
        <begin position="70"/>
        <end position="107"/>
    </location>
</feature>
<reference evidence="2 3" key="1">
    <citation type="journal article" date="2019" name="Nat. Ecol. Evol.">
        <title>Megaphylogeny resolves global patterns of mushroom evolution.</title>
        <authorList>
            <person name="Varga T."/>
            <person name="Krizsan K."/>
            <person name="Foldi C."/>
            <person name="Dima B."/>
            <person name="Sanchez-Garcia M."/>
            <person name="Sanchez-Ramirez S."/>
            <person name="Szollosi G.J."/>
            <person name="Szarkandi J.G."/>
            <person name="Papp V."/>
            <person name="Albert L."/>
            <person name="Andreopoulos W."/>
            <person name="Angelini C."/>
            <person name="Antonin V."/>
            <person name="Barry K.W."/>
            <person name="Bougher N.L."/>
            <person name="Buchanan P."/>
            <person name="Buyck B."/>
            <person name="Bense V."/>
            <person name="Catcheside P."/>
            <person name="Chovatia M."/>
            <person name="Cooper J."/>
            <person name="Damon W."/>
            <person name="Desjardin D."/>
            <person name="Finy P."/>
            <person name="Geml J."/>
            <person name="Haridas S."/>
            <person name="Hughes K."/>
            <person name="Justo A."/>
            <person name="Karasinski D."/>
            <person name="Kautmanova I."/>
            <person name="Kiss B."/>
            <person name="Kocsube S."/>
            <person name="Kotiranta H."/>
            <person name="LaButti K.M."/>
            <person name="Lechner B.E."/>
            <person name="Liimatainen K."/>
            <person name="Lipzen A."/>
            <person name="Lukacs Z."/>
            <person name="Mihaltcheva S."/>
            <person name="Morgado L.N."/>
            <person name="Niskanen T."/>
            <person name="Noordeloos M.E."/>
            <person name="Ohm R.A."/>
            <person name="Ortiz-Santana B."/>
            <person name="Ovrebo C."/>
            <person name="Racz N."/>
            <person name="Riley R."/>
            <person name="Savchenko A."/>
            <person name="Shiryaev A."/>
            <person name="Soop K."/>
            <person name="Spirin V."/>
            <person name="Szebenyi C."/>
            <person name="Tomsovsky M."/>
            <person name="Tulloss R.E."/>
            <person name="Uehling J."/>
            <person name="Grigoriev I.V."/>
            <person name="Vagvolgyi C."/>
            <person name="Papp T."/>
            <person name="Martin F.M."/>
            <person name="Miettinen O."/>
            <person name="Hibbett D.S."/>
            <person name="Nagy L.G."/>
        </authorList>
    </citation>
    <scope>NUCLEOTIDE SEQUENCE [LARGE SCALE GENOMIC DNA]</scope>
    <source>
        <strain evidence="2 3">FP101781</strain>
    </source>
</reference>
<organism evidence="2 3">
    <name type="scientific">Coprinellus micaceus</name>
    <name type="common">Glistening ink-cap mushroom</name>
    <name type="synonym">Coprinus micaceus</name>
    <dbReference type="NCBI Taxonomy" id="71717"/>
    <lineage>
        <taxon>Eukaryota</taxon>
        <taxon>Fungi</taxon>
        <taxon>Dikarya</taxon>
        <taxon>Basidiomycota</taxon>
        <taxon>Agaricomycotina</taxon>
        <taxon>Agaricomycetes</taxon>
        <taxon>Agaricomycetidae</taxon>
        <taxon>Agaricales</taxon>
        <taxon>Agaricineae</taxon>
        <taxon>Psathyrellaceae</taxon>
        <taxon>Coprinellus</taxon>
    </lineage>
</organism>
<proteinExistence type="predicted"/>
<feature type="region of interest" description="Disordered" evidence="1">
    <location>
        <begin position="60"/>
        <end position="161"/>
    </location>
</feature>
<accession>A0A4Y7TCR2</accession>
<protein>
    <submittedName>
        <fullName evidence="2">Uncharacterized protein</fullName>
    </submittedName>
</protein>
<comment type="caution">
    <text evidence="2">The sequence shown here is derived from an EMBL/GenBank/DDBJ whole genome shotgun (WGS) entry which is preliminary data.</text>
</comment>
<feature type="compositionally biased region" description="Polar residues" evidence="1">
    <location>
        <begin position="114"/>
        <end position="129"/>
    </location>
</feature>
<sequence>MKALRGLGKDERNTLHIGNTNLAMRIVCAYLAEYHANPKHRSRKAEPPVTYNVTNHNYGTVNNVGHVENATFNASRTSSSTHNPTRPSSYTNQPRPRSSANPVSTLSSPPPGSSYPQKTAPRSKQTPSALKSFHMAMLGGAGKGAKGRASEREVLEPSPGV</sequence>
<evidence type="ECO:0000313" key="3">
    <source>
        <dbReference type="Proteomes" id="UP000298030"/>
    </source>
</evidence>
<name>A0A4Y7TCR2_COPMI</name>
<evidence type="ECO:0000256" key="1">
    <source>
        <dbReference type="SAM" id="MobiDB-lite"/>
    </source>
</evidence>
<dbReference type="AlphaFoldDB" id="A0A4Y7TCR2"/>
<dbReference type="Proteomes" id="UP000298030">
    <property type="component" value="Unassembled WGS sequence"/>
</dbReference>
<keyword evidence="3" id="KW-1185">Reference proteome</keyword>
<gene>
    <name evidence="2" type="ORF">FA13DRAFT_341981</name>
</gene>
<dbReference type="EMBL" id="QPFP01000018">
    <property type="protein sequence ID" value="TEB31744.1"/>
    <property type="molecule type" value="Genomic_DNA"/>
</dbReference>
<evidence type="ECO:0000313" key="2">
    <source>
        <dbReference type="EMBL" id="TEB31744.1"/>
    </source>
</evidence>